<evidence type="ECO:0000313" key="2">
    <source>
        <dbReference type="EMBL" id="NJP34269.1"/>
    </source>
</evidence>
<dbReference type="EMBL" id="JAATEO010000023">
    <property type="protein sequence ID" value="NJP34269.1"/>
    <property type="molecule type" value="Genomic_DNA"/>
</dbReference>
<name>A0ABX0ZAN2_9ACTN</name>
<evidence type="ECO:0008006" key="4">
    <source>
        <dbReference type="Google" id="ProtNLM"/>
    </source>
</evidence>
<evidence type="ECO:0000313" key="3">
    <source>
        <dbReference type="Proteomes" id="UP000783871"/>
    </source>
</evidence>
<feature type="chain" id="PRO_5047229527" description="Secreted protein" evidence="1">
    <location>
        <begin position="25"/>
        <end position="246"/>
    </location>
</feature>
<keyword evidence="3" id="KW-1185">Reference proteome</keyword>
<dbReference type="RefSeq" id="WP_168002629.1">
    <property type="nucleotide sequence ID" value="NZ_JAATEO010000023.1"/>
</dbReference>
<evidence type="ECO:0000256" key="1">
    <source>
        <dbReference type="SAM" id="SignalP"/>
    </source>
</evidence>
<gene>
    <name evidence="2" type="ORF">HCJ94_20350</name>
</gene>
<reference evidence="2 3" key="1">
    <citation type="submission" date="2020-03" db="EMBL/GenBank/DDBJ databases">
        <title>WGS of actinomycetes isolated from Thailand.</title>
        <authorList>
            <person name="Thawai C."/>
        </authorList>
    </citation>
    <scope>NUCLEOTIDE SEQUENCE [LARGE SCALE GENOMIC DNA]</scope>
    <source>
        <strain evidence="2 3">HSS6-12</strain>
    </source>
</reference>
<feature type="signal peptide" evidence="1">
    <location>
        <begin position="1"/>
        <end position="24"/>
    </location>
</feature>
<dbReference type="Proteomes" id="UP000783871">
    <property type="component" value="Unassembled WGS sequence"/>
</dbReference>
<accession>A0ABX0ZAN2</accession>
<protein>
    <recommendedName>
        <fullName evidence="4">Secreted protein</fullName>
    </recommendedName>
</protein>
<proteinExistence type="predicted"/>
<keyword evidence="1" id="KW-0732">Signal</keyword>
<comment type="caution">
    <text evidence="2">The sequence shown here is derived from an EMBL/GenBank/DDBJ whole genome shotgun (WGS) entry which is preliminary data.</text>
</comment>
<sequence>MRSILGRAVVAFAAVALTAIPACRGANDDDIAIGVSTAAPSSPTPTPTAVASPSDFTPTIAADQLRRGLPTAVALGAQWHGPTDQGTGFPDLGKFVQGCPQPGRLRTGHEETKPIRGALGSYLNADKSVVLNTVQVGLGVDTISRSMAYLAFLRTVPGGCTSGLLQGKYPMRMSLAPPRSLGDEEVNLRIAVDLPDRGTPLELENAFVRVGGLVVVFYGVPAQVDEYLSTALTSARQALTGGVPGL</sequence>
<organism evidence="2 3">
    <name type="scientific">Micromonospora thermarum</name>
    <dbReference type="NCBI Taxonomy" id="2720024"/>
    <lineage>
        <taxon>Bacteria</taxon>
        <taxon>Bacillati</taxon>
        <taxon>Actinomycetota</taxon>
        <taxon>Actinomycetes</taxon>
        <taxon>Micromonosporales</taxon>
        <taxon>Micromonosporaceae</taxon>
        <taxon>Micromonospora</taxon>
    </lineage>
</organism>